<protein>
    <recommendedName>
        <fullName evidence="1">Nmd3 N-terminal domain-containing protein</fullName>
    </recommendedName>
</protein>
<feature type="domain" description="Nmd3 N-terminal" evidence="1">
    <location>
        <begin position="4"/>
        <end position="234"/>
    </location>
</feature>
<dbReference type="EMBL" id="DRYK01000028">
    <property type="protein sequence ID" value="HHP67533.1"/>
    <property type="molecule type" value="Genomic_DNA"/>
</dbReference>
<dbReference type="PANTHER" id="PTHR12746">
    <property type="entry name" value="NONSENSE-MEDIATED MRNA DECAY PROTEIN 3"/>
    <property type="match status" value="1"/>
</dbReference>
<evidence type="ECO:0000259" key="1">
    <source>
        <dbReference type="Pfam" id="PF04981"/>
    </source>
</evidence>
<evidence type="ECO:0000313" key="2">
    <source>
        <dbReference type="EMBL" id="HHP67533.1"/>
    </source>
</evidence>
<dbReference type="AlphaFoldDB" id="A0A7J3XY66"/>
<dbReference type="InterPro" id="IPR039768">
    <property type="entry name" value="Nmd3"/>
</dbReference>
<gene>
    <name evidence="2" type="ORF">ENM60_01890</name>
</gene>
<proteinExistence type="predicted"/>
<dbReference type="GO" id="GO:0043023">
    <property type="term" value="F:ribosomal large subunit binding"/>
    <property type="evidence" value="ECO:0007669"/>
    <property type="project" value="InterPro"/>
</dbReference>
<organism evidence="2">
    <name type="scientific">Thermogladius calderae</name>
    <dbReference type="NCBI Taxonomy" id="1200300"/>
    <lineage>
        <taxon>Archaea</taxon>
        <taxon>Thermoproteota</taxon>
        <taxon>Thermoprotei</taxon>
        <taxon>Desulfurococcales</taxon>
        <taxon>Desulfurococcaceae</taxon>
        <taxon>Thermogladius</taxon>
    </lineage>
</organism>
<dbReference type="PANTHER" id="PTHR12746:SF2">
    <property type="entry name" value="60S RIBOSOMAL EXPORT PROTEIN NMD3"/>
    <property type="match status" value="1"/>
</dbReference>
<comment type="caution">
    <text evidence="2">The sequence shown here is derived from an EMBL/GenBank/DDBJ whole genome shotgun (WGS) entry which is preliminary data.</text>
</comment>
<dbReference type="InterPro" id="IPR007064">
    <property type="entry name" value="Nmd3_N"/>
</dbReference>
<dbReference type="Pfam" id="PF04981">
    <property type="entry name" value="NMD3"/>
    <property type="match status" value="1"/>
</dbReference>
<name>A0A7J3XY66_9CREN</name>
<sequence>MKYCLNCGREVPDEDYVNGYCVDCFRKLGSPFAKQPSIEVKVCSKCGSIFYKGEWLQENLESIIRRHLMETQGKYLIGPAELVGAEPVDGIQEVSRGLYVQKWVFNLVLNGKHFTQFENNVKITVTKTVCPRCTARASKRIAALVQVRGLRASAIRKDVERLIESNAGFNEYILDIEDAQNGFDIRFIDQLPARKLAHEIARLYGGHVRETFKSTRYDSRKGVWLGILTLSVRLVDLAEGSIVRYNGELWVVKRVDEKGLHLENLASMKNITIPLAEYWGDRVSVVENYYVKGVYEVVAVDKAMAYLVNRESGELREIMLPNIPFQIKQGDYIKILVIDDKEYVVKHTD</sequence>
<accession>A0A7J3XY66</accession>
<reference evidence="2" key="1">
    <citation type="journal article" date="2020" name="mSystems">
        <title>Genome- and Community-Level Interaction Insights into Carbon Utilization and Element Cycling Functions of Hydrothermarchaeota in Hydrothermal Sediment.</title>
        <authorList>
            <person name="Zhou Z."/>
            <person name="Liu Y."/>
            <person name="Xu W."/>
            <person name="Pan J."/>
            <person name="Luo Z.H."/>
            <person name="Li M."/>
        </authorList>
    </citation>
    <scope>NUCLEOTIDE SEQUENCE [LARGE SCALE GENOMIC DNA]</scope>
    <source>
        <strain evidence="2">SpSt-110</strain>
    </source>
</reference>
<dbReference type="GO" id="GO:0005737">
    <property type="term" value="C:cytoplasm"/>
    <property type="evidence" value="ECO:0007669"/>
    <property type="project" value="TreeGrafter"/>
</dbReference>